<sequence>MKPTFQLLFGFVIIVFTTSCQSASLEMLNQLRETKFPSFEEIYTHVNRQIEAPGKDCQFGLAKKADGYYLKIIPYNNGKIQDPIFIKAWDANTKKHLNLEIDKYLDFDFRRGTYQNGLKHIRNSAKSFELNYLYGYPNYTKELVKLMEDREDLSNKEIEMLARAYSAEACDYIHPNQFGNEIDATKDLNDPMYGKIAADRIASFNRLSAQSLACYQKIKSKDPNYKTMLFDDINLKISHDCMNNYMLLKSVREDDAATQILKKVNYNADAIAYAKQLLDNCTQNGVLMTSGDSDTFPLWYVQDQLHYRTDVLVINHSLLQIAWYFDYIKHITPIKSSLKPKEYDFYSQNYLLLTHGPDVALNYSDWLAQLRMNNPEPDSKNNYYQENMLQISEKLILNIQGTTIDFTADKGYLSGVELAMLDLISSNPERRFYTTSPNVFAENNLKDYLVKRDLVYELGPVMNASNWDKESNQRLLERLQKHPIQTHSSTSSDVERGTLYPICYDWILLPEEEIKANQPAFELFLKQLPFKTILESSDIGLIELYTGSLIHMVPKKAAQFLDSYAPKALKLIASIDEQGILSNDDMEILSCVYSSYIGFKRKHSGTENPIEETVLQKKVADALKKKIHSLCDNPLNIRNLSWTYDKLELMKSEMLSY</sequence>
<accession>A0A556MMN8</accession>
<dbReference type="Proteomes" id="UP000316008">
    <property type="component" value="Unassembled WGS sequence"/>
</dbReference>
<organism evidence="1 2">
    <name type="scientific">Fluviicola chungangensis</name>
    <dbReference type="NCBI Taxonomy" id="2597671"/>
    <lineage>
        <taxon>Bacteria</taxon>
        <taxon>Pseudomonadati</taxon>
        <taxon>Bacteroidota</taxon>
        <taxon>Flavobacteriia</taxon>
        <taxon>Flavobacteriales</taxon>
        <taxon>Crocinitomicaceae</taxon>
        <taxon>Fluviicola</taxon>
    </lineage>
</organism>
<dbReference type="OrthoDB" id="9807602at2"/>
<keyword evidence="2" id="KW-1185">Reference proteome</keyword>
<proteinExistence type="predicted"/>
<protein>
    <submittedName>
        <fullName evidence="1">Uncharacterized protein</fullName>
    </submittedName>
</protein>
<dbReference type="PANTHER" id="PTHR16214">
    <property type="entry name" value="TRANSMEMBRANE PROTEIN 260"/>
    <property type="match status" value="1"/>
</dbReference>
<dbReference type="PROSITE" id="PS51257">
    <property type="entry name" value="PROKAR_LIPOPROTEIN"/>
    <property type="match status" value="1"/>
</dbReference>
<name>A0A556MMN8_9FLAO</name>
<dbReference type="EMBL" id="VLPL01000008">
    <property type="protein sequence ID" value="TSJ41217.1"/>
    <property type="molecule type" value="Genomic_DNA"/>
</dbReference>
<gene>
    <name evidence="1" type="ORF">FO442_15000</name>
</gene>
<dbReference type="InterPro" id="IPR052724">
    <property type="entry name" value="GT117_domain-containing"/>
</dbReference>
<evidence type="ECO:0000313" key="1">
    <source>
        <dbReference type="EMBL" id="TSJ41217.1"/>
    </source>
</evidence>
<reference evidence="1 2" key="1">
    <citation type="submission" date="2019-07" db="EMBL/GenBank/DDBJ databases">
        <authorList>
            <person name="Huq M.A."/>
        </authorList>
    </citation>
    <scope>NUCLEOTIDE SEQUENCE [LARGE SCALE GENOMIC DNA]</scope>
    <source>
        <strain evidence="1 2">MAH-3</strain>
    </source>
</reference>
<dbReference type="AlphaFoldDB" id="A0A556MMN8"/>
<dbReference type="PANTHER" id="PTHR16214:SF3">
    <property type="entry name" value="TRANSMEMBRANE PROTEIN 260"/>
    <property type="match status" value="1"/>
</dbReference>
<evidence type="ECO:0000313" key="2">
    <source>
        <dbReference type="Proteomes" id="UP000316008"/>
    </source>
</evidence>
<dbReference type="RefSeq" id="WP_144334028.1">
    <property type="nucleotide sequence ID" value="NZ_VLPL01000008.1"/>
</dbReference>
<comment type="caution">
    <text evidence="1">The sequence shown here is derived from an EMBL/GenBank/DDBJ whole genome shotgun (WGS) entry which is preliminary data.</text>
</comment>